<dbReference type="InterPro" id="IPR003779">
    <property type="entry name" value="CMD-like"/>
</dbReference>
<dbReference type="PANTHER" id="PTHR34846:SF11">
    <property type="entry name" value="4-CARBOXYMUCONOLACTONE DECARBOXYLASE FAMILY PROTEIN (AFU_ORTHOLOGUE AFUA_6G11590)"/>
    <property type="match status" value="1"/>
</dbReference>
<dbReference type="EMBL" id="FZMO01000001">
    <property type="protein sequence ID" value="SNQ45268.1"/>
    <property type="molecule type" value="Genomic_DNA"/>
</dbReference>
<sequence>MTRIEPVDPAELFPKVTSRFREGAFSLYGGRLPMLYRVLGNSPTLLSAWLDVAWALRFESTSPRALREIAILLVGHRLEAPYCIGAHVRMAREAGVSAAEIEAVPAWSTSEVFNAQQRAVLGLTEAMLGQHVGGDTLSLVTDLFGPEQTIELVLTIAFYQMVASTTKTLDLAPEG</sequence>
<evidence type="ECO:0000313" key="2">
    <source>
        <dbReference type="EMBL" id="SNQ45268.1"/>
    </source>
</evidence>
<dbReference type="RefSeq" id="WP_101829477.1">
    <property type="nucleotide sequence ID" value="NZ_FZMO01000001.1"/>
</dbReference>
<dbReference type="GO" id="GO:0051920">
    <property type="term" value="F:peroxiredoxin activity"/>
    <property type="evidence" value="ECO:0007669"/>
    <property type="project" value="InterPro"/>
</dbReference>
<gene>
    <name evidence="2" type="ORF">FRACA_10027</name>
</gene>
<protein>
    <submittedName>
        <fullName evidence="2">Putative Carboxymuconolactone decarboxylase</fullName>
    </submittedName>
</protein>
<reference evidence="2 3" key="1">
    <citation type="submission" date="2017-06" db="EMBL/GenBank/DDBJ databases">
        <authorList>
            <person name="Kim H.J."/>
            <person name="Triplett B.A."/>
        </authorList>
    </citation>
    <scope>NUCLEOTIDE SEQUENCE [LARGE SCALE GENOMIC DNA]</scope>
    <source>
        <strain evidence="2">FRACA_ARgP5</strain>
    </source>
</reference>
<dbReference type="Gene3D" id="1.20.1290.10">
    <property type="entry name" value="AhpD-like"/>
    <property type="match status" value="1"/>
</dbReference>
<keyword evidence="3" id="KW-1185">Reference proteome</keyword>
<name>A0A2I2KHX4_9ACTN</name>
<dbReference type="AlphaFoldDB" id="A0A2I2KHX4"/>
<organism evidence="2 3">
    <name type="scientific">Frankia canadensis</name>
    <dbReference type="NCBI Taxonomy" id="1836972"/>
    <lineage>
        <taxon>Bacteria</taxon>
        <taxon>Bacillati</taxon>
        <taxon>Actinomycetota</taxon>
        <taxon>Actinomycetes</taxon>
        <taxon>Frankiales</taxon>
        <taxon>Frankiaceae</taxon>
        <taxon>Frankia</taxon>
    </lineage>
</organism>
<dbReference type="Proteomes" id="UP000234331">
    <property type="component" value="Unassembled WGS sequence"/>
</dbReference>
<dbReference type="InterPro" id="IPR029032">
    <property type="entry name" value="AhpD-like"/>
</dbReference>
<dbReference type="SUPFAM" id="SSF69118">
    <property type="entry name" value="AhpD-like"/>
    <property type="match status" value="1"/>
</dbReference>
<dbReference type="PANTHER" id="PTHR34846">
    <property type="entry name" value="4-CARBOXYMUCONOLACTONE DECARBOXYLASE FAMILY PROTEIN (AFU_ORTHOLOGUE AFUA_6G11590)"/>
    <property type="match status" value="1"/>
</dbReference>
<accession>A0A2I2KHX4</accession>
<dbReference type="Pfam" id="PF02627">
    <property type="entry name" value="CMD"/>
    <property type="match status" value="1"/>
</dbReference>
<dbReference type="OrthoDB" id="4704294at2"/>
<evidence type="ECO:0000313" key="3">
    <source>
        <dbReference type="Proteomes" id="UP000234331"/>
    </source>
</evidence>
<evidence type="ECO:0000259" key="1">
    <source>
        <dbReference type="Pfam" id="PF02627"/>
    </source>
</evidence>
<proteinExistence type="predicted"/>
<feature type="domain" description="Carboxymuconolactone decarboxylase-like" evidence="1">
    <location>
        <begin position="43"/>
        <end position="125"/>
    </location>
</feature>